<evidence type="ECO:0000256" key="10">
    <source>
        <dbReference type="ARBA" id="ARBA00066341"/>
    </source>
</evidence>
<keyword evidence="7" id="KW-0067">ATP-binding</keyword>
<dbReference type="GO" id="GO:0005524">
    <property type="term" value="F:ATP binding"/>
    <property type="evidence" value="ECO:0007669"/>
    <property type="project" value="UniProtKB-KW"/>
</dbReference>
<dbReference type="GO" id="GO:0046496">
    <property type="term" value="P:nicotinamide nucleotide metabolic process"/>
    <property type="evidence" value="ECO:0007669"/>
    <property type="project" value="UniProtKB-ARBA"/>
</dbReference>
<dbReference type="GO" id="GO:0006091">
    <property type="term" value="P:generation of precursor metabolites and energy"/>
    <property type="evidence" value="ECO:0007669"/>
    <property type="project" value="UniProtKB-ARBA"/>
</dbReference>
<evidence type="ECO:0000256" key="11">
    <source>
        <dbReference type="ARBA" id="ARBA00069425"/>
    </source>
</evidence>
<evidence type="ECO:0000256" key="2">
    <source>
        <dbReference type="ARBA" id="ARBA00009156"/>
    </source>
</evidence>
<dbReference type="GO" id="GO:0005829">
    <property type="term" value="C:cytosol"/>
    <property type="evidence" value="ECO:0007669"/>
    <property type="project" value="TreeGrafter"/>
</dbReference>
<dbReference type="FunFam" id="3.30.420.40:FF:000111">
    <property type="entry name" value="Sedoheptulokinase"/>
    <property type="match status" value="1"/>
</dbReference>
<dbReference type="GO" id="GO:1901701">
    <property type="term" value="P:cellular response to oxygen-containing compound"/>
    <property type="evidence" value="ECO:0007669"/>
    <property type="project" value="UniProtKB-ARBA"/>
</dbReference>
<evidence type="ECO:0000256" key="6">
    <source>
        <dbReference type="ARBA" id="ARBA00022777"/>
    </source>
</evidence>
<dbReference type="GO" id="GO:1901135">
    <property type="term" value="P:carbohydrate derivative metabolic process"/>
    <property type="evidence" value="ECO:0007669"/>
    <property type="project" value="UniProtKB-ARBA"/>
</dbReference>
<dbReference type="OrthoDB" id="10264182at2759"/>
<evidence type="ECO:0000256" key="12">
    <source>
        <dbReference type="ARBA" id="ARBA00076706"/>
    </source>
</evidence>
<dbReference type="GeneID" id="116308288"/>
<dbReference type="GO" id="GO:0050277">
    <property type="term" value="F:sedoheptulokinase activity"/>
    <property type="evidence" value="ECO:0007669"/>
    <property type="project" value="UniProtKB-EC"/>
</dbReference>
<dbReference type="PANTHER" id="PTHR10196:SF67">
    <property type="entry name" value="SEDOHEPTULOKINASE"/>
    <property type="match status" value="1"/>
</dbReference>
<dbReference type="InParanoid" id="A0A6P8J3F0"/>
<dbReference type="FunCoup" id="A0A6P8J3F0">
    <property type="interactions" value="612"/>
</dbReference>
<dbReference type="EC" id="2.7.1.14" evidence="10"/>
<accession>A0A6P8J3F0</accession>
<evidence type="ECO:0000256" key="1">
    <source>
        <dbReference type="ARBA" id="ARBA00004496"/>
    </source>
</evidence>
<comment type="catalytic activity">
    <reaction evidence="8">
        <text>sedoheptulose + ATP = D-sedoheptulose 7-phosphate + ADP + H(+)</text>
        <dbReference type="Rhea" id="RHEA:23844"/>
        <dbReference type="ChEBI" id="CHEBI:15378"/>
        <dbReference type="ChEBI" id="CHEBI:16802"/>
        <dbReference type="ChEBI" id="CHEBI:30616"/>
        <dbReference type="ChEBI" id="CHEBI:57483"/>
        <dbReference type="ChEBI" id="CHEBI:456216"/>
        <dbReference type="EC" id="2.7.1.14"/>
    </reaction>
</comment>
<comment type="function">
    <text evidence="9">Acts as a modulator of macrophage activation through control of glucose metabolism.</text>
</comment>
<dbReference type="CDD" id="cd07777">
    <property type="entry name" value="ASKHA_NBD_FGGY_SHK"/>
    <property type="match status" value="1"/>
</dbReference>
<dbReference type="PANTHER" id="PTHR10196">
    <property type="entry name" value="SUGAR KINASE"/>
    <property type="match status" value="1"/>
</dbReference>
<gene>
    <name evidence="15" type="primary">LOC116308288</name>
</gene>
<keyword evidence="5" id="KW-0547">Nucleotide-binding</keyword>
<evidence type="ECO:0000256" key="4">
    <source>
        <dbReference type="ARBA" id="ARBA00022679"/>
    </source>
</evidence>
<comment type="similarity">
    <text evidence="2">Belongs to the FGGY kinase family.</text>
</comment>
<evidence type="ECO:0000259" key="13">
    <source>
        <dbReference type="Pfam" id="PF00370"/>
    </source>
</evidence>
<dbReference type="FunFam" id="3.30.420.40:FF:000132">
    <property type="entry name" value="Sedoheptulokinase"/>
    <property type="match status" value="1"/>
</dbReference>
<keyword evidence="4" id="KW-0808">Transferase</keyword>
<evidence type="ECO:0000256" key="5">
    <source>
        <dbReference type="ARBA" id="ARBA00022741"/>
    </source>
</evidence>
<proteinExistence type="inferred from homology"/>
<evidence type="ECO:0000313" key="14">
    <source>
        <dbReference type="Proteomes" id="UP000515163"/>
    </source>
</evidence>
<keyword evidence="14" id="KW-1185">Reference proteome</keyword>
<dbReference type="Proteomes" id="UP000515163">
    <property type="component" value="Unplaced"/>
</dbReference>
<sequence length="478" mass="52321">MADKTLDQELFLGIDLGTTSVKVTLLDYVSKKVLMFLKEDTKAVIVSNQSISSQLSEQNVGLIFTALNRILTSISAELRCRVQKIGICGQMHGCVFWKKGHEKFNIEHFNESGECDFISHLITWEDQRCSTQFLNSLPKTENSLLLSTGFGCATIFWFARNNPSFLSTYEYAGTVQDLLVALLCGTSKPIMSTQNAFSWGYYNLKEKAWEKEMLENAGFPVHFLPTVREPGTVSGVLPRAYLGIPAGAQISIALGDLQCSVLASLEQNTDAVLNIGTSSQIAVIVPSQGLCSYNNCILPSIQFWPFFDAAVVAVAASLTGGNALATFVATLQDWMKELGMPAILSKQELYAKLLKWGEGKTDTSLNIRPTLWGERHQTNLTGNVSCMSETNISLGDITASLCNGVINNLQTLMPRDWLISCGVKRIVGTGNALARNAILQKQTEKVWGLPLVIKEDSDASHGAALALFQSKLIQSLEK</sequence>
<dbReference type="AlphaFoldDB" id="A0A6P8J3F0"/>
<dbReference type="RefSeq" id="XP_031574536.1">
    <property type="nucleotide sequence ID" value="XM_031718676.1"/>
</dbReference>
<evidence type="ECO:0000256" key="7">
    <source>
        <dbReference type="ARBA" id="ARBA00022840"/>
    </source>
</evidence>
<dbReference type="GO" id="GO:0009617">
    <property type="term" value="P:response to bacterium"/>
    <property type="evidence" value="ECO:0007669"/>
    <property type="project" value="UniProtKB-ARBA"/>
</dbReference>
<evidence type="ECO:0000256" key="3">
    <source>
        <dbReference type="ARBA" id="ARBA00022490"/>
    </source>
</evidence>
<reference evidence="15" key="1">
    <citation type="submission" date="2025-08" db="UniProtKB">
        <authorList>
            <consortium name="RefSeq"/>
        </authorList>
    </citation>
    <scope>IDENTIFICATION</scope>
    <source>
        <tissue evidence="15">Tentacle</tissue>
    </source>
</reference>
<dbReference type="GO" id="GO:0071396">
    <property type="term" value="P:cellular response to lipid"/>
    <property type="evidence" value="ECO:0007669"/>
    <property type="project" value="UniProtKB-ARBA"/>
</dbReference>
<organism evidence="14 15">
    <name type="scientific">Actinia tenebrosa</name>
    <name type="common">Australian red waratah sea anemone</name>
    <dbReference type="NCBI Taxonomy" id="6105"/>
    <lineage>
        <taxon>Eukaryota</taxon>
        <taxon>Metazoa</taxon>
        <taxon>Cnidaria</taxon>
        <taxon>Anthozoa</taxon>
        <taxon>Hexacorallia</taxon>
        <taxon>Actiniaria</taxon>
        <taxon>Actiniidae</taxon>
        <taxon>Actinia</taxon>
    </lineage>
</organism>
<keyword evidence="3" id="KW-0963">Cytoplasm</keyword>
<protein>
    <recommendedName>
        <fullName evidence="11">Sedoheptulokinase</fullName>
        <ecNumber evidence="10">2.7.1.14</ecNumber>
    </recommendedName>
    <alternativeName>
        <fullName evidence="12">Carbohydrate kinase-like protein</fullName>
    </alternativeName>
</protein>
<dbReference type="GO" id="GO:0006163">
    <property type="term" value="P:purine nucleotide metabolic process"/>
    <property type="evidence" value="ECO:0007669"/>
    <property type="project" value="UniProtKB-ARBA"/>
</dbReference>
<name>A0A6P8J3F0_ACTTE</name>
<dbReference type="KEGG" id="aten:116308288"/>
<keyword evidence="6" id="KW-0418">Kinase</keyword>
<evidence type="ECO:0000256" key="8">
    <source>
        <dbReference type="ARBA" id="ARBA00052736"/>
    </source>
</evidence>
<dbReference type="GO" id="GO:0006071">
    <property type="term" value="P:glycerol metabolic process"/>
    <property type="evidence" value="ECO:0007669"/>
    <property type="project" value="TreeGrafter"/>
</dbReference>
<dbReference type="Pfam" id="PF00370">
    <property type="entry name" value="FGGY_N"/>
    <property type="match status" value="1"/>
</dbReference>
<evidence type="ECO:0000256" key="9">
    <source>
        <dbReference type="ARBA" id="ARBA00057196"/>
    </source>
</evidence>
<dbReference type="SUPFAM" id="SSF53067">
    <property type="entry name" value="Actin-like ATPase domain"/>
    <property type="match status" value="2"/>
</dbReference>
<evidence type="ECO:0000313" key="15">
    <source>
        <dbReference type="RefSeq" id="XP_031574536.1"/>
    </source>
</evidence>
<feature type="domain" description="Carbohydrate kinase FGGY N-terminal" evidence="13">
    <location>
        <begin position="11"/>
        <end position="262"/>
    </location>
</feature>
<dbReference type="Gene3D" id="3.30.420.40">
    <property type="match status" value="2"/>
</dbReference>
<dbReference type="InterPro" id="IPR043129">
    <property type="entry name" value="ATPase_NBD"/>
</dbReference>
<dbReference type="InterPro" id="IPR018484">
    <property type="entry name" value="FGGY_N"/>
</dbReference>
<comment type="subcellular location">
    <subcellularLocation>
        <location evidence="1">Cytoplasm</location>
    </subcellularLocation>
</comment>